<sequence length="339" mass="38334">MSRLELGGIDLSHSRLTELAKLADQAKPFYDWVTGQFQKLRQSKKNLTELLLESTEEEILQGISLCYDSTDTNIPLLTDGVGRSYQHSKACYYFFAWIIRDAPQQRLAPLITRIVSSTRVASKKMQQIVLAKLIFRYRANVGTFEWDAVREIIIDRLEGSRRSIKGHEKETISRTALVAAFQAYFKKHGNYGRFSSVEIPESQVNIAQETFDVSARLLDNQGKCVARVLMPIKTRETEGGGHAHLFTRDLMQALNAIRAEDGLDYLVTVIVARNWSVREAESIKAYVDHAVLFDLSPNEFTEFGEVAQTGLNEFIETLLSGDLKPKKLELPSINGLEET</sequence>
<dbReference type="REBASE" id="836137">
    <property type="entry name" value="Tsp80ORF7260P"/>
</dbReference>
<accession>A0AAU7DP83</accession>
<gene>
    <name evidence="1" type="ORF">P8935_07265</name>
</gene>
<organism evidence="1">
    <name type="scientific">Telmatobacter sp. DSM 110680</name>
    <dbReference type="NCBI Taxonomy" id="3036704"/>
    <lineage>
        <taxon>Bacteria</taxon>
        <taxon>Pseudomonadati</taxon>
        <taxon>Acidobacteriota</taxon>
        <taxon>Terriglobia</taxon>
        <taxon>Terriglobales</taxon>
        <taxon>Acidobacteriaceae</taxon>
        <taxon>Telmatobacter</taxon>
    </lineage>
</organism>
<dbReference type="RefSeq" id="WP_348264325.1">
    <property type="nucleotide sequence ID" value="NZ_CP121196.1"/>
</dbReference>
<dbReference type="EMBL" id="CP121196">
    <property type="protein sequence ID" value="XBH19110.1"/>
    <property type="molecule type" value="Genomic_DNA"/>
</dbReference>
<reference evidence="1" key="1">
    <citation type="submission" date="2023-03" db="EMBL/GenBank/DDBJ databases">
        <title>Edaphobacter sp.</title>
        <authorList>
            <person name="Huber K.J."/>
            <person name="Papendorf J."/>
            <person name="Pilke C."/>
            <person name="Bunk B."/>
            <person name="Sproeer C."/>
            <person name="Pester M."/>
        </authorList>
    </citation>
    <scope>NUCLEOTIDE SEQUENCE</scope>
    <source>
        <strain evidence="1">DSM 110680</strain>
    </source>
</reference>
<protein>
    <submittedName>
        <fullName evidence="1">Uncharacterized protein</fullName>
    </submittedName>
</protein>
<name>A0AAU7DP83_9BACT</name>
<proteinExistence type="predicted"/>
<dbReference type="AlphaFoldDB" id="A0AAU7DP83"/>
<evidence type="ECO:0000313" key="1">
    <source>
        <dbReference type="EMBL" id="XBH19110.1"/>
    </source>
</evidence>